<dbReference type="PANTHER" id="PTHR11669">
    <property type="entry name" value="REPLICATION FACTOR C / DNA POLYMERASE III GAMMA-TAU SUBUNIT"/>
    <property type="match status" value="1"/>
</dbReference>
<dbReference type="AlphaFoldDB" id="A0A0F5VGT4"/>
<keyword evidence="5" id="KW-0235">DNA replication</keyword>
<name>A0A0F5VGT4_9GAMM</name>
<dbReference type="GO" id="GO:0009360">
    <property type="term" value="C:DNA polymerase III complex"/>
    <property type="evidence" value="ECO:0007669"/>
    <property type="project" value="InterPro"/>
</dbReference>
<comment type="catalytic activity">
    <reaction evidence="7">
        <text>DNA(n) + a 2'-deoxyribonucleoside 5'-triphosphate = DNA(n+1) + diphosphate</text>
        <dbReference type="Rhea" id="RHEA:22508"/>
        <dbReference type="Rhea" id="RHEA-COMP:17339"/>
        <dbReference type="Rhea" id="RHEA-COMP:17340"/>
        <dbReference type="ChEBI" id="CHEBI:33019"/>
        <dbReference type="ChEBI" id="CHEBI:61560"/>
        <dbReference type="ChEBI" id="CHEBI:173112"/>
        <dbReference type="EC" id="2.7.7.7"/>
    </reaction>
</comment>
<dbReference type="NCBIfam" id="TIGR00678">
    <property type="entry name" value="holB"/>
    <property type="match status" value="1"/>
</dbReference>
<evidence type="ECO:0000256" key="4">
    <source>
        <dbReference type="ARBA" id="ARBA00022695"/>
    </source>
</evidence>
<dbReference type="InterPro" id="IPR050238">
    <property type="entry name" value="DNA_Rep/Repair_Clamp_Loader"/>
</dbReference>
<keyword evidence="10" id="KW-1185">Reference proteome</keyword>
<dbReference type="SUPFAM" id="SSF52540">
    <property type="entry name" value="P-loop containing nucleoside triphosphate hydrolases"/>
    <property type="match status" value="1"/>
</dbReference>
<evidence type="ECO:0000313" key="10">
    <source>
        <dbReference type="Proteomes" id="UP000033633"/>
    </source>
</evidence>
<evidence type="ECO:0000259" key="8">
    <source>
        <dbReference type="Pfam" id="PF09115"/>
    </source>
</evidence>
<dbReference type="InterPro" id="IPR008921">
    <property type="entry name" value="DNA_pol3_clamp-load_cplx_C"/>
</dbReference>
<dbReference type="SUPFAM" id="SSF48019">
    <property type="entry name" value="post-AAA+ oligomerization domain-like"/>
    <property type="match status" value="1"/>
</dbReference>
<dbReference type="EC" id="2.7.7.7" evidence="1"/>
<dbReference type="InterPro" id="IPR027417">
    <property type="entry name" value="P-loop_NTPase"/>
</dbReference>
<dbReference type="GO" id="GO:0008408">
    <property type="term" value="F:3'-5' exonuclease activity"/>
    <property type="evidence" value="ECO:0007669"/>
    <property type="project" value="InterPro"/>
</dbReference>
<dbReference type="Proteomes" id="UP000033633">
    <property type="component" value="Unassembled WGS sequence"/>
</dbReference>
<feature type="domain" description="DNA polymerase III delta subunit C-terminal" evidence="8">
    <location>
        <begin position="209"/>
        <end position="314"/>
    </location>
</feature>
<proteinExistence type="predicted"/>
<reference evidence="9 10" key="1">
    <citation type="submission" date="2014-12" db="EMBL/GenBank/DDBJ databases">
        <title>Mercury Reductase activity and rhizosphere competence traits in the genome of root associated Photobacterium halotolerans MELD1.</title>
        <authorList>
            <person name="Mathew D.C."/>
            <person name="Huang C.-C."/>
        </authorList>
    </citation>
    <scope>NUCLEOTIDE SEQUENCE [LARGE SCALE GENOMIC DNA]</scope>
    <source>
        <strain evidence="9 10">MELD1</strain>
    </source>
</reference>
<evidence type="ECO:0000256" key="2">
    <source>
        <dbReference type="ARBA" id="ARBA00014363"/>
    </source>
</evidence>
<evidence type="ECO:0000256" key="5">
    <source>
        <dbReference type="ARBA" id="ARBA00022705"/>
    </source>
</evidence>
<comment type="caution">
    <text evidence="9">The sequence shown here is derived from an EMBL/GenBank/DDBJ whole genome shotgun (WGS) entry which is preliminary data.</text>
</comment>
<dbReference type="OrthoDB" id="9811073at2"/>
<evidence type="ECO:0000256" key="7">
    <source>
        <dbReference type="ARBA" id="ARBA00049244"/>
    </source>
</evidence>
<keyword evidence="3" id="KW-0808">Transferase</keyword>
<evidence type="ECO:0000256" key="6">
    <source>
        <dbReference type="ARBA" id="ARBA00022932"/>
    </source>
</evidence>
<evidence type="ECO:0000313" key="9">
    <source>
        <dbReference type="EMBL" id="KKD01268.1"/>
    </source>
</evidence>
<dbReference type="EMBL" id="JWYV01000001">
    <property type="protein sequence ID" value="KKD01268.1"/>
    <property type="molecule type" value="Genomic_DNA"/>
</dbReference>
<dbReference type="Gene3D" id="3.40.50.300">
    <property type="entry name" value="P-loop containing nucleotide triphosphate hydrolases"/>
    <property type="match status" value="1"/>
</dbReference>
<dbReference type="InterPro" id="IPR015199">
    <property type="entry name" value="DNA_pol_III_delta_C"/>
</dbReference>
<protein>
    <recommendedName>
        <fullName evidence="2">DNA polymerase III subunit delta'</fullName>
        <ecNumber evidence="1">2.7.7.7</ecNumber>
    </recommendedName>
</protein>
<keyword evidence="4" id="KW-0548">Nucleotidyltransferase</keyword>
<dbReference type="RefSeq" id="WP_046218606.1">
    <property type="nucleotide sequence ID" value="NZ_JWYV01000001.1"/>
</dbReference>
<dbReference type="PATRIC" id="fig|265726.11.peg.4"/>
<evidence type="ECO:0000256" key="3">
    <source>
        <dbReference type="ARBA" id="ARBA00022679"/>
    </source>
</evidence>
<dbReference type="PANTHER" id="PTHR11669:SF8">
    <property type="entry name" value="DNA POLYMERASE III SUBUNIT DELTA"/>
    <property type="match status" value="1"/>
</dbReference>
<dbReference type="GO" id="GO:0003887">
    <property type="term" value="F:DNA-directed DNA polymerase activity"/>
    <property type="evidence" value="ECO:0007669"/>
    <property type="project" value="UniProtKB-KW"/>
</dbReference>
<dbReference type="Pfam" id="PF13177">
    <property type="entry name" value="DNA_pol3_delta2"/>
    <property type="match status" value="1"/>
</dbReference>
<accession>A0A0F5VGT4</accession>
<dbReference type="Pfam" id="PF09115">
    <property type="entry name" value="DNApol3-delta_C"/>
    <property type="match status" value="1"/>
</dbReference>
<organism evidence="9 10">
    <name type="scientific">Photobacterium halotolerans</name>
    <dbReference type="NCBI Taxonomy" id="265726"/>
    <lineage>
        <taxon>Bacteria</taxon>
        <taxon>Pseudomonadati</taxon>
        <taxon>Pseudomonadota</taxon>
        <taxon>Gammaproteobacteria</taxon>
        <taxon>Vibrionales</taxon>
        <taxon>Vibrionaceae</taxon>
        <taxon>Photobacterium</taxon>
    </lineage>
</organism>
<keyword evidence="6" id="KW-0239">DNA-directed DNA polymerase</keyword>
<gene>
    <name evidence="9" type="ORF">KY46_00020</name>
</gene>
<evidence type="ECO:0000256" key="1">
    <source>
        <dbReference type="ARBA" id="ARBA00012417"/>
    </source>
</evidence>
<dbReference type="GO" id="GO:0003677">
    <property type="term" value="F:DNA binding"/>
    <property type="evidence" value="ECO:0007669"/>
    <property type="project" value="InterPro"/>
</dbReference>
<dbReference type="GO" id="GO:0006261">
    <property type="term" value="P:DNA-templated DNA replication"/>
    <property type="evidence" value="ECO:0007669"/>
    <property type="project" value="TreeGrafter"/>
</dbReference>
<sequence>MSYPWLTTVWQQWQQLLSQDRLHHAMLLISPAGCAGDVLIRQLAKTVLCQNGVEEPCGICHSCQLFDAGTHPDCHSISPQDGKAIGVDMVRQCHHWAWETSQLGGKRVVLIEQAEHMGEAAANALLKTLEEPPENCQFILTATELDRLLPTMNSRCNKWRLPLSPEQDVKRWVENKLMQSIKLEAVRLNGNAPLAALAFIEQGQDIRHQNLLAGFHQFLSPPYHGLFSVAENCMKDGHLSLKWLSYFLVDCLKMQQGAEQHLMHCESAPLVRQVAEQLSSATLLAQIKGLNALIRELETHPGLNNELLISDWLSGFISAA</sequence>
<dbReference type="Gene3D" id="1.20.272.10">
    <property type="match status" value="1"/>
</dbReference>
<dbReference type="InterPro" id="IPR004622">
    <property type="entry name" value="DNA_pol_HolB"/>
</dbReference>
<dbReference type="STRING" id="265726.KY46_00020"/>